<dbReference type="AlphaFoldDB" id="A0A915BCG0"/>
<protein>
    <submittedName>
        <fullName evidence="3">Uncharacterized protein</fullName>
    </submittedName>
</protein>
<feature type="compositionally biased region" description="Basic and acidic residues" evidence="1">
    <location>
        <begin position="121"/>
        <end position="135"/>
    </location>
</feature>
<feature type="compositionally biased region" description="Polar residues" evidence="1">
    <location>
        <begin position="143"/>
        <end position="153"/>
    </location>
</feature>
<evidence type="ECO:0000313" key="2">
    <source>
        <dbReference type="Proteomes" id="UP000887569"/>
    </source>
</evidence>
<organism evidence="2 3">
    <name type="scientific">Parascaris univalens</name>
    <name type="common">Nematode worm</name>
    <dbReference type="NCBI Taxonomy" id="6257"/>
    <lineage>
        <taxon>Eukaryota</taxon>
        <taxon>Metazoa</taxon>
        <taxon>Ecdysozoa</taxon>
        <taxon>Nematoda</taxon>
        <taxon>Chromadorea</taxon>
        <taxon>Rhabditida</taxon>
        <taxon>Spirurina</taxon>
        <taxon>Ascaridomorpha</taxon>
        <taxon>Ascaridoidea</taxon>
        <taxon>Ascarididae</taxon>
        <taxon>Parascaris</taxon>
    </lineage>
</organism>
<keyword evidence="2" id="KW-1185">Reference proteome</keyword>
<dbReference type="Proteomes" id="UP000887569">
    <property type="component" value="Unplaced"/>
</dbReference>
<evidence type="ECO:0000256" key="1">
    <source>
        <dbReference type="SAM" id="MobiDB-lite"/>
    </source>
</evidence>
<accession>A0A915BCG0</accession>
<proteinExistence type="predicted"/>
<dbReference type="WBParaSite" id="PgR034_g047_t01">
    <property type="protein sequence ID" value="PgR034_g047_t01"/>
    <property type="gene ID" value="PgR034_g047"/>
</dbReference>
<evidence type="ECO:0000313" key="3">
    <source>
        <dbReference type="WBParaSite" id="PgR034_g047_t01"/>
    </source>
</evidence>
<reference evidence="3" key="1">
    <citation type="submission" date="2022-11" db="UniProtKB">
        <authorList>
            <consortium name="WormBaseParasite"/>
        </authorList>
    </citation>
    <scope>IDENTIFICATION</scope>
</reference>
<sequence length="160" mass="18779">PAPAAAKMKPESSVDVSEESEQQLQNLIRECSSSVIERMRCIYERKKRETEREAMRLFSQMPLDRQKEFIEMQEKQHQRKLRPRRRFADFVRARMPQGITDELLQQTHLSALGIGCDDSDDSFHYDSPIEERPQEENEEDSLRSLNDSPVTSSNHRRDIS</sequence>
<name>A0A915BCG0_PARUN</name>
<feature type="region of interest" description="Disordered" evidence="1">
    <location>
        <begin position="115"/>
        <end position="160"/>
    </location>
</feature>
<feature type="region of interest" description="Disordered" evidence="1">
    <location>
        <begin position="1"/>
        <end position="21"/>
    </location>
</feature>